<evidence type="ECO:0000313" key="2">
    <source>
        <dbReference type="Proteomes" id="UP000234681"/>
    </source>
</evidence>
<gene>
    <name evidence="1" type="ORF">rCG_20826</name>
</gene>
<dbReference type="AlphaFoldDB" id="A6JED4"/>
<dbReference type="EMBL" id="CH473982">
    <property type="protein sequence ID" value="EDL81678.1"/>
    <property type="molecule type" value="Genomic_DNA"/>
</dbReference>
<protein>
    <submittedName>
        <fullName evidence="1">RCG20826</fullName>
    </submittedName>
</protein>
<name>A6JED4_RAT</name>
<accession>A6JED4</accession>
<dbReference type="Proteomes" id="UP000234681">
    <property type="component" value="Chromosome 6"/>
</dbReference>
<sequence>MVFINATLKPMCIILMEFLNSMSETAEFSSIARIEELPGHS</sequence>
<evidence type="ECO:0000313" key="1">
    <source>
        <dbReference type="EMBL" id="EDL81678.1"/>
    </source>
</evidence>
<organism evidence="1 2">
    <name type="scientific">Rattus norvegicus</name>
    <name type="common">Rat</name>
    <dbReference type="NCBI Taxonomy" id="10116"/>
    <lineage>
        <taxon>Eukaryota</taxon>
        <taxon>Metazoa</taxon>
        <taxon>Chordata</taxon>
        <taxon>Craniata</taxon>
        <taxon>Vertebrata</taxon>
        <taxon>Euteleostomi</taxon>
        <taxon>Mammalia</taxon>
        <taxon>Eutheria</taxon>
        <taxon>Euarchontoglires</taxon>
        <taxon>Glires</taxon>
        <taxon>Rodentia</taxon>
        <taxon>Myomorpha</taxon>
        <taxon>Muroidea</taxon>
        <taxon>Muridae</taxon>
        <taxon>Murinae</taxon>
        <taxon>Rattus</taxon>
    </lineage>
</organism>
<reference evidence="2" key="1">
    <citation type="submission" date="2005-09" db="EMBL/GenBank/DDBJ databases">
        <authorList>
            <person name="Mural R.J."/>
            <person name="Li P.W."/>
            <person name="Adams M.D."/>
            <person name="Amanatides P.G."/>
            <person name="Baden-Tillson H."/>
            <person name="Barnstead M."/>
            <person name="Chin S.H."/>
            <person name="Dew I."/>
            <person name="Evans C.A."/>
            <person name="Ferriera S."/>
            <person name="Flanigan M."/>
            <person name="Fosler C."/>
            <person name="Glodek A."/>
            <person name="Gu Z."/>
            <person name="Holt R.A."/>
            <person name="Jennings D."/>
            <person name="Kraft C.L."/>
            <person name="Lu F."/>
            <person name="Nguyen T."/>
            <person name="Nusskern D.R."/>
            <person name="Pfannkoch C.M."/>
            <person name="Sitter C."/>
            <person name="Sutton G.G."/>
            <person name="Venter J.C."/>
            <person name="Wang Z."/>
            <person name="Woodage T."/>
            <person name="Zheng X.H."/>
            <person name="Zhong F."/>
        </authorList>
    </citation>
    <scope>NUCLEOTIDE SEQUENCE [LARGE SCALE GENOMIC DNA]</scope>
    <source>
        <strain>BN</strain>
        <strain evidence="2">Sprague-Dawley</strain>
    </source>
</reference>
<proteinExistence type="predicted"/>